<dbReference type="PANTHER" id="PTHR43319">
    <property type="entry name" value="BETA-LACTAMASE-RELATED"/>
    <property type="match status" value="1"/>
</dbReference>
<accession>A0ABR8MWN5</accession>
<protein>
    <submittedName>
        <fullName evidence="3">Beta-lactamase family protein</fullName>
    </submittedName>
</protein>
<dbReference type="InterPro" id="IPR001466">
    <property type="entry name" value="Beta-lactam-related"/>
</dbReference>
<reference evidence="3 4" key="1">
    <citation type="submission" date="2020-09" db="EMBL/GenBank/DDBJ databases">
        <title>Paenibacillus sp. strain PR3 16S rRNA gene Genome sequencing and assembly.</title>
        <authorList>
            <person name="Kim J."/>
        </authorList>
    </citation>
    <scope>NUCLEOTIDE SEQUENCE [LARGE SCALE GENOMIC DNA]</scope>
    <source>
        <strain evidence="3 4">PR3</strain>
    </source>
</reference>
<evidence type="ECO:0000259" key="2">
    <source>
        <dbReference type="Pfam" id="PF00144"/>
    </source>
</evidence>
<keyword evidence="4" id="KW-1185">Reference proteome</keyword>
<evidence type="ECO:0000313" key="3">
    <source>
        <dbReference type="EMBL" id="MBD3919476.1"/>
    </source>
</evidence>
<dbReference type="Gene3D" id="3.40.710.10">
    <property type="entry name" value="DD-peptidase/beta-lactamase superfamily"/>
    <property type="match status" value="1"/>
</dbReference>
<dbReference type="Proteomes" id="UP000609346">
    <property type="component" value="Unassembled WGS sequence"/>
</dbReference>
<dbReference type="EMBL" id="JACXZA010000002">
    <property type="protein sequence ID" value="MBD3919476.1"/>
    <property type="molecule type" value="Genomic_DNA"/>
</dbReference>
<dbReference type="InterPro" id="IPR012338">
    <property type="entry name" value="Beta-lactam/transpept-like"/>
</dbReference>
<dbReference type="SUPFAM" id="SSF56601">
    <property type="entry name" value="beta-lactamase/transpeptidase-like"/>
    <property type="match status" value="1"/>
</dbReference>
<feature type="domain" description="Beta-lactamase-related" evidence="2">
    <location>
        <begin position="46"/>
        <end position="392"/>
    </location>
</feature>
<organism evidence="3 4">
    <name type="scientific">Paenibacillus terricola</name>
    <dbReference type="NCBI Taxonomy" id="2763503"/>
    <lineage>
        <taxon>Bacteria</taxon>
        <taxon>Bacillati</taxon>
        <taxon>Bacillota</taxon>
        <taxon>Bacilli</taxon>
        <taxon>Bacillales</taxon>
        <taxon>Paenibacillaceae</taxon>
        <taxon>Paenibacillus</taxon>
    </lineage>
</organism>
<feature type="coiled-coil region" evidence="1">
    <location>
        <begin position="19"/>
        <end position="46"/>
    </location>
</feature>
<keyword evidence="1" id="KW-0175">Coiled coil</keyword>
<sequence length="408" mass="43996">MTFLRVGSAPYCSIHIRELSALTNRFNRKRQNLVDLQNDVQQLLDDLADNDIGAGFQAAAYWHGELVLNACSGSADSAGLRSVDSDTLFIVQSCSKGIVSTAIHILVQQGKLDYDERISRYWPEFGANGKDKITLRQVLTHTAGVPLMPTYADMRLITDWRAMVSEMEKLEPIWEPGSKSGYHGLTFGWILGETASRADGRTFAQIVHDEICKPLGIEKGMYLGASSEAESRIAEISGDAVPIASMPDDMLFKRVLPPALVPVANPEWNSPWFHAAAVPAVNVVATAQALACMYASLIGHGVDSGRRLLEPASVMEATSLHFEGVDEVALAPIKLGLGYSLSQDGDTMGGSPTAFGYAGLGGMIGYADASNGLAVAVLCNRMKGGRGKRSPDRLVSDLIREKLRIAEL</sequence>
<evidence type="ECO:0000256" key="1">
    <source>
        <dbReference type="SAM" id="Coils"/>
    </source>
</evidence>
<name>A0ABR8MWN5_9BACL</name>
<dbReference type="PANTHER" id="PTHR43319:SF3">
    <property type="entry name" value="BETA-LACTAMASE-RELATED DOMAIN-CONTAINING PROTEIN"/>
    <property type="match status" value="1"/>
</dbReference>
<evidence type="ECO:0000313" key="4">
    <source>
        <dbReference type="Proteomes" id="UP000609346"/>
    </source>
</evidence>
<comment type="caution">
    <text evidence="3">The sequence shown here is derived from an EMBL/GenBank/DDBJ whole genome shotgun (WGS) entry which is preliminary data.</text>
</comment>
<gene>
    <name evidence="3" type="ORF">H8B09_11995</name>
</gene>
<proteinExistence type="predicted"/>
<dbReference type="InterPro" id="IPR052907">
    <property type="entry name" value="Beta-lactamase/esterase"/>
</dbReference>
<dbReference type="Pfam" id="PF00144">
    <property type="entry name" value="Beta-lactamase"/>
    <property type="match status" value="1"/>
</dbReference>